<dbReference type="STRING" id="293826.Amet_4581"/>
<evidence type="ECO:0000313" key="5">
    <source>
        <dbReference type="EMBL" id="ABR50652.1"/>
    </source>
</evidence>
<dbReference type="InterPro" id="IPR048304">
    <property type="entry name" value="UbiD_Rift_dom"/>
</dbReference>
<gene>
    <name evidence="5" type="ordered locus">Amet_4581</name>
</gene>
<dbReference type="OrthoDB" id="9809841at2"/>
<evidence type="ECO:0000259" key="2">
    <source>
        <dbReference type="Pfam" id="PF01977"/>
    </source>
</evidence>
<evidence type="ECO:0000259" key="3">
    <source>
        <dbReference type="Pfam" id="PF20695"/>
    </source>
</evidence>
<dbReference type="AlphaFoldDB" id="A6TWT4"/>
<dbReference type="InterPro" id="IPR049381">
    <property type="entry name" value="UbiD-like_C"/>
</dbReference>
<dbReference type="eggNOG" id="COG0043">
    <property type="taxonomic scope" value="Bacteria"/>
</dbReference>
<evidence type="ECO:0000313" key="6">
    <source>
        <dbReference type="Proteomes" id="UP000001572"/>
    </source>
</evidence>
<dbReference type="Gene3D" id="3.40.1670.10">
    <property type="entry name" value="UbiD C-terminal domain-like"/>
    <property type="match status" value="1"/>
</dbReference>
<accession>A6TWT4</accession>
<dbReference type="RefSeq" id="WP_012065540.1">
    <property type="nucleotide sequence ID" value="NC_009633.1"/>
</dbReference>
<dbReference type="SUPFAM" id="SSF50475">
    <property type="entry name" value="FMN-binding split barrel"/>
    <property type="match status" value="1"/>
</dbReference>
<dbReference type="PANTHER" id="PTHR30108">
    <property type="entry name" value="3-OCTAPRENYL-4-HYDROXYBENZOATE CARBOXY-LYASE-RELATED"/>
    <property type="match status" value="1"/>
</dbReference>
<dbReference type="NCBIfam" id="TIGR00148">
    <property type="entry name" value="UbiD family decarboxylase"/>
    <property type="match status" value="1"/>
</dbReference>
<name>A6TWT4_ALKMQ</name>
<dbReference type="KEGG" id="amt:Amet_4581"/>
<dbReference type="SUPFAM" id="SSF143968">
    <property type="entry name" value="UbiD C-terminal domain-like"/>
    <property type="match status" value="1"/>
</dbReference>
<reference evidence="6" key="1">
    <citation type="journal article" date="2016" name="Genome Announc.">
        <title>Complete genome sequence of Alkaliphilus metalliredigens strain QYMF, an alkaliphilic and metal-reducing bacterium isolated from borax-contaminated leachate ponds.</title>
        <authorList>
            <person name="Hwang C."/>
            <person name="Copeland A."/>
            <person name="Lucas S."/>
            <person name="Lapidus A."/>
            <person name="Barry K."/>
            <person name="Detter J.C."/>
            <person name="Glavina Del Rio T."/>
            <person name="Hammon N."/>
            <person name="Israni S."/>
            <person name="Dalin E."/>
            <person name="Tice H."/>
            <person name="Pitluck S."/>
            <person name="Chertkov O."/>
            <person name="Brettin T."/>
            <person name="Bruce D."/>
            <person name="Han C."/>
            <person name="Schmutz J."/>
            <person name="Larimer F."/>
            <person name="Land M.L."/>
            <person name="Hauser L."/>
            <person name="Kyrpides N."/>
            <person name="Mikhailova N."/>
            <person name="Ye Q."/>
            <person name="Zhou J."/>
            <person name="Richardson P."/>
            <person name="Fields M.W."/>
        </authorList>
    </citation>
    <scope>NUCLEOTIDE SEQUENCE [LARGE SCALE GENOMIC DNA]</scope>
    <source>
        <strain evidence="6">QYMF</strain>
    </source>
</reference>
<organism evidence="5 6">
    <name type="scientific">Alkaliphilus metalliredigens (strain QYMF)</name>
    <dbReference type="NCBI Taxonomy" id="293826"/>
    <lineage>
        <taxon>Bacteria</taxon>
        <taxon>Bacillati</taxon>
        <taxon>Bacillota</taxon>
        <taxon>Clostridia</taxon>
        <taxon>Peptostreptococcales</taxon>
        <taxon>Natronincolaceae</taxon>
        <taxon>Alkaliphilus</taxon>
    </lineage>
</organism>
<dbReference type="Pfam" id="PF01977">
    <property type="entry name" value="UbiD"/>
    <property type="match status" value="1"/>
</dbReference>
<dbReference type="GO" id="GO:0005737">
    <property type="term" value="C:cytoplasm"/>
    <property type="evidence" value="ECO:0007669"/>
    <property type="project" value="TreeGrafter"/>
</dbReference>
<feature type="domain" description="3-octaprenyl-4-hydroxybenzoate carboxy-lyase-like C-terminal" evidence="4">
    <location>
        <begin position="300"/>
        <end position="418"/>
    </location>
</feature>
<evidence type="ECO:0000256" key="1">
    <source>
        <dbReference type="ARBA" id="ARBA00010021"/>
    </source>
</evidence>
<protein>
    <submittedName>
        <fullName evidence="5">UbiD family decarboxylase</fullName>
    </submittedName>
</protein>
<keyword evidence="6" id="KW-1185">Reference proteome</keyword>
<dbReference type="Proteomes" id="UP000001572">
    <property type="component" value="Chromosome"/>
</dbReference>
<feature type="domain" description="3-octaprenyl-4-hydroxybenzoate carboxy-lyase-like N-terminal" evidence="3">
    <location>
        <begin position="10"/>
        <end position="86"/>
    </location>
</feature>
<dbReference type="HOGENOM" id="CLU_023348_5_1_9"/>
<feature type="domain" description="3-octaprenyl-4-hydroxybenzoate carboxy-lyase-like Rift-related" evidence="2">
    <location>
        <begin position="98"/>
        <end position="293"/>
    </location>
</feature>
<dbReference type="EMBL" id="CP000724">
    <property type="protein sequence ID" value="ABR50652.1"/>
    <property type="molecule type" value="Genomic_DNA"/>
</dbReference>
<dbReference type="Pfam" id="PF20695">
    <property type="entry name" value="UbiD_N"/>
    <property type="match status" value="1"/>
</dbReference>
<comment type="similarity">
    <text evidence="1">Belongs to the UbiD family.</text>
</comment>
<dbReference type="InterPro" id="IPR002830">
    <property type="entry name" value="UbiD"/>
</dbReference>
<dbReference type="PANTHER" id="PTHR30108:SF21">
    <property type="entry name" value="4-HYDROXYBENZOATE DECARBOXYLASE"/>
    <property type="match status" value="1"/>
</dbReference>
<proteinExistence type="inferred from homology"/>
<sequence>MENQMLRATLAQLEKKNLLETCHVEVDPKYELGAVLSHFNNEKPIIFKKVKGSQYPVAGGLFGNREIYYDMMGTTEKDRITQLMDAVANPKPTKTLPKGPVMENIITRSIDLQKMFPIPKFHGGDSSSYITSGVVVLKDPETGKVHTSVRRLQMNERNEMSILVASPLATQQYRGFENQNKPFEVAIILGYDYPFLLASQISSATYGIDKYEVDSALRGEALELVKCHSVDLEVPAYAEIVLEGIMPPHKREQEGPFGELMGYYGNQGSHPIVEVKAVMHRNNPIMQVAFPCREEHLSNGLAREMELYAYVKNMVDVVDVNVTVSGGCRFHGIVSIKKKSQGDGKSAIIAALASSKDMKHVVIVDEDVNIYSHDEIQWAIATRFQASQDLVMIPGGLGSGLEPSHTLRGVTDKLGFDATKPLGEAAKYFERAAIPGFESIDIERYFPQLKK</sequence>
<evidence type="ECO:0000259" key="4">
    <source>
        <dbReference type="Pfam" id="PF20696"/>
    </source>
</evidence>
<dbReference type="GO" id="GO:0016831">
    <property type="term" value="F:carboxy-lyase activity"/>
    <property type="evidence" value="ECO:0007669"/>
    <property type="project" value="InterPro"/>
</dbReference>
<dbReference type="InterPro" id="IPR049383">
    <property type="entry name" value="UbiD-like_N"/>
</dbReference>
<dbReference type="Pfam" id="PF20696">
    <property type="entry name" value="UbiD_C"/>
    <property type="match status" value="1"/>
</dbReference>